<accession>G7KDH3</accession>
<protein>
    <submittedName>
        <fullName evidence="1 2">Uncharacterized protein</fullName>
    </submittedName>
</protein>
<dbReference type="EMBL" id="CM001221">
    <property type="protein sequence ID" value="AES94108.1"/>
    <property type="molecule type" value="Genomic_DNA"/>
</dbReference>
<evidence type="ECO:0000313" key="2">
    <source>
        <dbReference type="EnsemblPlants" id="AES94108"/>
    </source>
</evidence>
<reference evidence="2" key="3">
    <citation type="submission" date="2015-04" db="UniProtKB">
        <authorList>
            <consortium name="EnsemblPlants"/>
        </authorList>
    </citation>
    <scope>IDENTIFICATION</scope>
    <source>
        <strain evidence="2">cv. Jemalong A17</strain>
    </source>
</reference>
<name>G7KDH3_MEDTR</name>
<sequence>MPTTLSRTSPQLKITPSVYDFPIESARAMFMHIVMDYFIDDHGIEVVDSDVD</sequence>
<dbReference type="PaxDb" id="3880-AES94108"/>
<dbReference type="AlphaFoldDB" id="G7KDH3"/>
<organism evidence="1 3">
    <name type="scientific">Medicago truncatula</name>
    <name type="common">Barrel medic</name>
    <name type="synonym">Medicago tribuloides</name>
    <dbReference type="NCBI Taxonomy" id="3880"/>
    <lineage>
        <taxon>Eukaryota</taxon>
        <taxon>Viridiplantae</taxon>
        <taxon>Streptophyta</taxon>
        <taxon>Embryophyta</taxon>
        <taxon>Tracheophyta</taxon>
        <taxon>Spermatophyta</taxon>
        <taxon>Magnoliopsida</taxon>
        <taxon>eudicotyledons</taxon>
        <taxon>Gunneridae</taxon>
        <taxon>Pentapetalae</taxon>
        <taxon>rosids</taxon>
        <taxon>fabids</taxon>
        <taxon>Fabales</taxon>
        <taxon>Fabaceae</taxon>
        <taxon>Papilionoideae</taxon>
        <taxon>50 kb inversion clade</taxon>
        <taxon>NPAAA clade</taxon>
        <taxon>Hologalegina</taxon>
        <taxon>IRL clade</taxon>
        <taxon>Trifolieae</taxon>
        <taxon>Medicago</taxon>
    </lineage>
</organism>
<reference evidence="1 3" key="2">
    <citation type="journal article" date="2014" name="BMC Genomics">
        <title>An improved genome release (version Mt4.0) for the model legume Medicago truncatula.</title>
        <authorList>
            <person name="Tang H."/>
            <person name="Krishnakumar V."/>
            <person name="Bidwell S."/>
            <person name="Rosen B."/>
            <person name="Chan A."/>
            <person name="Zhou S."/>
            <person name="Gentzbittel L."/>
            <person name="Childs K.L."/>
            <person name="Yandell M."/>
            <person name="Gundlach H."/>
            <person name="Mayer K.F."/>
            <person name="Schwartz D.C."/>
            <person name="Town C.D."/>
        </authorList>
    </citation>
    <scope>GENOME REANNOTATION</scope>
    <source>
        <strain evidence="2 3">cv. Jemalong A17</strain>
    </source>
</reference>
<gene>
    <name evidence="1" type="ordered locus">MTR_5g010850</name>
</gene>
<dbReference type="HOGENOM" id="CLU_3090265_0_0_1"/>
<reference evidence="1 3" key="1">
    <citation type="journal article" date="2011" name="Nature">
        <title>The Medicago genome provides insight into the evolution of rhizobial symbioses.</title>
        <authorList>
            <person name="Young N.D."/>
            <person name="Debelle F."/>
            <person name="Oldroyd G.E."/>
            <person name="Geurts R."/>
            <person name="Cannon S.B."/>
            <person name="Udvardi M.K."/>
            <person name="Benedito V.A."/>
            <person name="Mayer K.F."/>
            <person name="Gouzy J."/>
            <person name="Schoof H."/>
            <person name="Van de Peer Y."/>
            <person name="Proost S."/>
            <person name="Cook D.R."/>
            <person name="Meyers B.C."/>
            <person name="Spannagl M."/>
            <person name="Cheung F."/>
            <person name="De Mita S."/>
            <person name="Krishnakumar V."/>
            <person name="Gundlach H."/>
            <person name="Zhou S."/>
            <person name="Mudge J."/>
            <person name="Bharti A.K."/>
            <person name="Murray J.D."/>
            <person name="Naoumkina M.A."/>
            <person name="Rosen B."/>
            <person name="Silverstein K.A."/>
            <person name="Tang H."/>
            <person name="Rombauts S."/>
            <person name="Zhao P.X."/>
            <person name="Zhou P."/>
            <person name="Barbe V."/>
            <person name="Bardou P."/>
            <person name="Bechner M."/>
            <person name="Bellec A."/>
            <person name="Berger A."/>
            <person name="Berges H."/>
            <person name="Bidwell S."/>
            <person name="Bisseling T."/>
            <person name="Choisne N."/>
            <person name="Couloux A."/>
            <person name="Denny R."/>
            <person name="Deshpande S."/>
            <person name="Dai X."/>
            <person name="Doyle J.J."/>
            <person name="Dudez A.M."/>
            <person name="Farmer A.D."/>
            <person name="Fouteau S."/>
            <person name="Franken C."/>
            <person name="Gibelin C."/>
            <person name="Gish J."/>
            <person name="Goldstein S."/>
            <person name="Gonzalez A.J."/>
            <person name="Green P.J."/>
            <person name="Hallab A."/>
            <person name="Hartog M."/>
            <person name="Hua A."/>
            <person name="Humphray S.J."/>
            <person name="Jeong D.H."/>
            <person name="Jing Y."/>
            <person name="Jocker A."/>
            <person name="Kenton S.M."/>
            <person name="Kim D.J."/>
            <person name="Klee K."/>
            <person name="Lai H."/>
            <person name="Lang C."/>
            <person name="Lin S."/>
            <person name="Macmil S.L."/>
            <person name="Magdelenat G."/>
            <person name="Matthews L."/>
            <person name="McCorrison J."/>
            <person name="Monaghan E.L."/>
            <person name="Mun J.H."/>
            <person name="Najar F.Z."/>
            <person name="Nicholson C."/>
            <person name="Noirot C."/>
            <person name="O'Bleness M."/>
            <person name="Paule C.R."/>
            <person name="Poulain J."/>
            <person name="Prion F."/>
            <person name="Qin B."/>
            <person name="Qu C."/>
            <person name="Retzel E.F."/>
            <person name="Riddle C."/>
            <person name="Sallet E."/>
            <person name="Samain S."/>
            <person name="Samson N."/>
            <person name="Sanders I."/>
            <person name="Saurat O."/>
            <person name="Scarpelli C."/>
            <person name="Schiex T."/>
            <person name="Segurens B."/>
            <person name="Severin A.J."/>
            <person name="Sherrier D.J."/>
            <person name="Shi R."/>
            <person name="Sims S."/>
            <person name="Singer S.R."/>
            <person name="Sinharoy S."/>
            <person name="Sterck L."/>
            <person name="Viollet A."/>
            <person name="Wang B.B."/>
            <person name="Wang K."/>
            <person name="Wang M."/>
            <person name="Wang X."/>
            <person name="Warfsmann J."/>
            <person name="Weissenbach J."/>
            <person name="White D.D."/>
            <person name="White J.D."/>
            <person name="Wiley G.B."/>
            <person name="Wincker P."/>
            <person name="Xing Y."/>
            <person name="Yang L."/>
            <person name="Yao Z."/>
            <person name="Ying F."/>
            <person name="Zhai J."/>
            <person name="Zhou L."/>
            <person name="Zuber A."/>
            <person name="Denarie J."/>
            <person name="Dixon R.A."/>
            <person name="May G.D."/>
            <person name="Schwartz D.C."/>
            <person name="Rogers J."/>
            <person name="Quetier F."/>
            <person name="Town C.D."/>
            <person name="Roe B.A."/>
        </authorList>
    </citation>
    <scope>NUCLEOTIDE SEQUENCE [LARGE SCALE GENOMIC DNA]</scope>
    <source>
        <strain evidence="1">A17</strain>
        <strain evidence="2 3">cv. Jemalong A17</strain>
    </source>
</reference>
<proteinExistence type="predicted"/>
<evidence type="ECO:0000313" key="1">
    <source>
        <dbReference type="EMBL" id="AES94108.1"/>
    </source>
</evidence>
<keyword evidence="3" id="KW-1185">Reference proteome</keyword>
<dbReference type="Proteomes" id="UP000002051">
    <property type="component" value="Chromosome 5"/>
</dbReference>
<dbReference type="EnsemblPlants" id="AES94108">
    <property type="protein sequence ID" value="AES94108"/>
    <property type="gene ID" value="MTR_5g010850"/>
</dbReference>
<evidence type="ECO:0000313" key="3">
    <source>
        <dbReference type="Proteomes" id="UP000002051"/>
    </source>
</evidence>